<keyword evidence="4" id="KW-0249">Electron transport</keyword>
<keyword evidence="2" id="KW-0813">Transport</keyword>
<evidence type="ECO:0000256" key="6">
    <source>
        <dbReference type="ARBA" id="ARBA00023136"/>
    </source>
</evidence>
<dbReference type="GO" id="GO:0016020">
    <property type="term" value="C:membrane"/>
    <property type="evidence" value="ECO:0007669"/>
    <property type="project" value="UniProtKB-SubCell"/>
</dbReference>
<comment type="caution">
    <text evidence="7">The sequence shown here is derived from an EMBL/GenBank/DDBJ whole genome shotgun (WGS) entry which is preliminary data.</text>
</comment>
<reference evidence="7" key="1">
    <citation type="submission" date="2020-04" db="EMBL/GenBank/DDBJ databases">
        <authorList>
            <person name="Alioto T."/>
            <person name="Alioto T."/>
            <person name="Gomez Garrido J."/>
        </authorList>
    </citation>
    <scope>NUCLEOTIDE SEQUENCE</scope>
    <source>
        <strain evidence="7">A484AB</strain>
    </source>
</reference>
<dbReference type="PROSITE" id="PS50939">
    <property type="entry name" value="CYTOCHROME_B561"/>
    <property type="match status" value="1"/>
</dbReference>
<dbReference type="InterPro" id="IPR006593">
    <property type="entry name" value="Cyt_b561/ferric_Rdtase_TM"/>
</dbReference>
<evidence type="ECO:0000256" key="2">
    <source>
        <dbReference type="ARBA" id="ARBA00022448"/>
    </source>
</evidence>
<keyword evidence="8" id="KW-1185">Reference proteome</keyword>
<dbReference type="PANTHER" id="PTHR23130:SF171">
    <property type="entry name" value="OS01G0895300 PROTEIN"/>
    <property type="match status" value="1"/>
</dbReference>
<name>A0A6S7G4N5_PARCT</name>
<dbReference type="Gene3D" id="1.20.120.1770">
    <property type="match status" value="1"/>
</dbReference>
<proteinExistence type="predicted"/>
<organism evidence="7 8">
    <name type="scientific">Paramuricea clavata</name>
    <name type="common">Red gorgonian</name>
    <name type="synonym">Violescent sea-whip</name>
    <dbReference type="NCBI Taxonomy" id="317549"/>
    <lineage>
        <taxon>Eukaryota</taxon>
        <taxon>Metazoa</taxon>
        <taxon>Cnidaria</taxon>
        <taxon>Anthozoa</taxon>
        <taxon>Octocorallia</taxon>
        <taxon>Malacalcyonacea</taxon>
        <taxon>Plexauridae</taxon>
        <taxon>Paramuricea</taxon>
    </lineage>
</organism>
<dbReference type="AlphaFoldDB" id="A0A6S7G4N5"/>
<dbReference type="CDD" id="cd08760">
    <property type="entry name" value="Cyt_b561_FRRS1_like"/>
    <property type="match status" value="1"/>
</dbReference>
<dbReference type="OrthoDB" id="5974263at2759"/>
<keyword evidence="6" id="KW-0472">Membrane</keyword>
<dbReference type="SMART" id="SM00665">
    <property type="entry name" value="B561"/>
    <property type="match status" value="1"/>
</dbReference>
<protein>
    <submittedName>
        <fullName evidence="7">Uncharacterized protein</fullName>
    </submittedName>
</protein>
<gene>
    <name evidence="7" type="ORF">PACLA_8A032850</name>
</gene>
<sequence length="340" mass="37582">MGGTDAVICQPLGRDIKMSVATLEYSSPDLESQNETTLLEGKYEGGVIYCKFKRPLKAKGSKYLIYAKGSGSTTLNKHEHGDRGCSVKKVDFANNILYELGDCGASGLEKVHGSIMIFAWAFLVVISIFIARYSRSLWKGWKICGNDAWFQFHRLIMGLAVVMTIIAIIIIFVDKEGWSKGAGDHATFGIIVLVLAIIQPTIAFFRPHPNEPRRPIFNWFHRIIALILVIFVVVTLFKGTELLEDSGGDTSSNVMIALIVIAIITALILEYLAFRLRTTKLPDTIDDTTGTLQEEKQGVSGLVWETKVQRILLVMFSLLVFILAVFMIANVAGAGSEDDD</sequence>
<evidence type="ECO:0000256" key="4">
    <source>
        <dbReference type="ARBA" id="ARBA00022982"/>
    </source>
</evidence>
<dbReference type="Pfam" id="PF03188">
    <property type="entry name" value="Cytochrom_B561"/>
    <property type="match status" value="1"/>
</dbReference>
<accession>A0A6S7G4N5</accession>
<keyword evidence="5" id="KW-1133">Transmembrane helix</keyword>
<evidence type="ECO:0000313" key="8">
    <source>
        <dbReference type="Proteomes" id="UP001152795"/>
    </source>
</evidence>
<evidence type="ECO:0000256" key="5">
    <source>
        <dbReference type="ARBA" id="ARBA00022989"/>
    </source>
</evidence>
<dbReference type="Proteomes" id="UP001152795">
    <property type="component" value="Unassembled WGS sequence"/>
</dbReference>
<evidence type="ECO:0000256" key="3">
    <source>
        <dbReference type="ARBA" id="ARBA00022692"/>
    </source>
</evidence>
<keyword evidence="3" id="KW-0812">Transmembrane</keyword>
<comment type="subcellular location">
    <subcellularLocation>
        <location evidence="1">Membrane</location>
    </subcellularLocation>
</comment>
<evidence type="ECO:0000313" key="7">
    <source>
        <dbReference type="EMBL" id="CAB3984117.1"/>
    </source>
</evidence>
<dbReference type="EMBL" id="CACRXK020000698">
    <property type="protein sequence ID" value="CAB3984117.1"/>
    <property type="molecule type" value="Genomic_DNA"/>
</dbReference>
<dbReference type="PANTHER" id="PTHR23130">
    <property type="entry name" value="CYTOCHROME B561 AND DOMON DOMAIN-CONTAINING PROTEIN"/>
    <property type="match status" value="1"/>
</dbReference>
<evidence type="ECO:0000256" key="1">
    <source>
        <dbReference type="ARBA" id="ARBA00004370"/>
    </source>
</evidence>